<keyword evidence="1" id="KW-0472">Membrane</keyword>
<protein>
    <recommendedName>
        <fullName evidence="4">PH domain-containing protein</fullName>
    </recommendedName>
</protein>
<evidence type="ECO:0000256" key="1">
    <source>
        <dbReference type="SAM" id="Phobius"/>
    </source>
</evidence>
<keyword evidence="1" id="KW-1133">Transmembrane helix</keyword>
<evidence type="ECO:0008006" key="4">
    <source>
        <dbReference type="Google" id="ProtNLM"/>
    </source>
</evidence>
<dbReference type="RefSeq" id="WP_263004032.1">
    <property type="nucleotide sequence ID" value="NZ_JAOTEM010000004.1"/>
</dbReference>
<keyword evidence="3" id="KW-1185">Reference proteome</keyword>
<comment type="caution">
    <text evidence="2">The sequence shown here is derived from an EMBL/GenBank/DDBJ whole genome shotgun (WGS) entry which is preliminary data.</text>
</comment>
<keyword evidence="1" id="KW-0812">Transmembrane</keyword>
<dbReference type="EMBL" id="JAOTEM010000004">
    <property type="protein sequence ID" value="MCU7618520.1"/>
    <property type="molecule type" value="Genomic_DNA"/>
</dbReference>
<dbReference type="Proteomes" id="UP001208649">
    <property type="component" value="Unassembled WGS sequence"/>
</dbReference>
<feature type="transmembrane region" description="Helical" evidence="1">
    <location>
        <begin position="12"/>
        <end position="35"/>
    </location>
</feature>
<proteinExistence type="predicted"/>
<reference evidence="3" key="1">
    <citation type="submission" date="2023-07" db="EMBL/GenBank/DDBJ databases">
        <title>Chryseobacterium sp. strain PBS4-4 Genome sequencing and assembly.</title>
        <authorList>
            <person name="Jung Y."/>
        </authorList>
    </citation>
    <scope>NUCLEOTIDE SEQUENCE [LARGE SCALE GENOMIC DNA]</scope>
    <source>
        <strain evidence="3">PBS4-4</strain>
    </source>
</reference>
<organism evidence="2 3">
    <name type="scientific">Chryseobacterium edaphi</name>
    <dbReference type="NCBI Taxonomy" id="2976532"/>
    <lineage>
        <taxon>Bacteria</taxon>
        <taxon>Pseudomonadati</taxon>
        <taxon>Bacteroidota</taxon>
        <taxon>Flavobacteriia</taxon>
        <taxon>Flavobacteriales</taxon>
        <taxon>Weeksellaceae</taxon>
        <taxon>Chryseobacterium group</taxon>
        <taxon>Chryseobacterium</taxon>
    </lineage>
</organism>
<accession>A0ABT2W8I4</accession>
<evidence type="ECO:0000313" key="3">
    <source>
        <dbReference type="Proteomes" id="UP001208649"/>
    </source>
</evidence>
<sequence>MKDKVIYKSNSFSINVFIFFLGFIFFSLAIWLTFTSLKNHQDDNSRIVVYVIDFIFLIGSLGSLFYFLKTQIIKVTENYLILSYQFLPFSRKILINQIKGFKQKSKPVKYSKGLFDKAETVHTIFETFIILKNNEKIRTYSLTDFEFYEVRKLVEKIKRGIGHFDVEK</sequence>
<gene>
    <name evidence="2" type="ORF">NZ698_15080</name>
</gene>
<name>A0ABT2W8I4_9FLAO</name>
<evidence type="ECO:0000313" key="2">
    <source>
        <dbReference type="EMBL" id="MCU7618520.1"/>
    </source>
</evidence>
<feature type="transmembrane region" description="Helical" evidence="1">
    <location>
        <begin position="47"/>
        <end position="68"/>
    </location>
</feature>